<dbReference type="PRINTS" id="PR00035">
    <property type="entry name" value="HTHGNTR"/>
</dbReference>
<dbReference type="PANTHER" id="PTHR43537">
    <property type="entry name" value="TRANSCRIPTIONAL REGULATOR, GNTR FAMILY"/>
    <property type="match status" value="1"/>
</dbReference>
<dbReference type="InterPro" id="IPR008920">
    <property type="entry name" value="TF_FadR/GntR_C"/>
</dbReference>
<accession>A0ABS5TF78</accession>
<dbReference type="InterPro" id="IPR011711">
    <property type="entry name" value="GntR_C"/>
</dbReference>
<dbReference type="Pfam" id="PF07729">
    <property type="entry name" value="FCD"/>
    <property type="match status" value="1"/>
</dbReference>
<dbReference type="Proteomes" id="UP001197247">
    <property type="component" value="Unassembled WGS sequence"/>
</dbReference>
<dbReference type="SMART" id="SM00895">
    <property type="entry name" value="FCD"/>
    <property type="match status" value="1"/>
</dbReference>
<keyword evidence="6" id="KW-1185">Reference proteome</keyword>
<dbReference type="EMBL" id="JAHBAY010000002">
    <property type="protein sequence ID" value="MBT0768264.1"/>
    <property type="molecule type" value="Genomic_DNA"/>
</dbReference>
<dbReference type="SUPFAM" id="SSF46785">
    <property type="entry name" value="Winged helix' DNA-binding domain"/>
    <property type="match status" value="1"/>
</dbReference>
<dbReference type="InterPro" id="IPR036388">
    <property type="entry name" value="WH-like_DNA-bd_sf"/>
</dbReference>
<dbReference type="SUPFAM" id="SSF48008">
    <property type="entry name" value="GntR ligand-binding domain-like"/>
    <property type="match status" value="1"/>
</dbReference>
<evidence type="ECO:0000256" key="1">
    <source>
        <dbReference type="ARBA" id="ARBA00023015"/>
    </source>
</evidence>
<dbReference type="Pfam" id="PF00392">
    <property type="entry name" value="GntR"/>
    <property type="match status" value="1"/>
</dbReference>
<protein>
    <submittedName>
        <fullName evidence="5">GntR family transcriptional regulator</fullName>
    </submittedName>
</protein>
<gene>
    <name evidence="5" type="ORF">KIH74_04980</name>
</gene>
<evidence type="ECO:0000313" key="5">
    <source>
        <dbReference type="EMBL" id="MBT0768264.1"/>
    </source>
</evidence>
<dbReference type="PANTHER" id="PTHR43537:SF45">
    <property type="entry name" value="GNTR FAMILY REGULATORY PROTEIN"/>
    <property type="match status" value="1"/>
</dbReference>
<dbReference type="CDD" id="cd07377">
    <property type="entry name" value="WHTH_GntR"/>
    <property type="match status" value="1"/>
</dbReference>
<sequence length="241" mass="26445">MTGMSPRKAGGSSRLAVYESLRRRILGLELAPGAALSENDLAAEMGVSRTPVRESMILLSEEGLVQVFPKVGTFVSRVDATRVADAQFLREAVELAALEDIPATPDPDLVAALRENLERQQVAGTDREEFFRLDEEFHHALLRLSGHGNSWSTVASAKGHLDRARRLGLYDAASPRPFVEQHADVLTAVLSGDTEAARTTLRGHLRAVFEDVERVRRRSPELFATDPDAVPVRRSVAVWGN</sequence>
<evidence type="ECO:0000256" key="2">
    <source>
        <dbReference type="ARBA" id="ARBA00023125"/>
    </source>
</evidence>
<dbReference type="InterPro" id="IPR036390">
    <property type="entry name" value="WH_DNA-bd_sf"/>
</dbReference>
<keyword evidence="1" id="KW-0805">Transcription regulation</keyword>
<evidence type="ECO:0000259" key="4">
    <source>
        <dbReference type="PROSITE" id="PS50949"/>
    </source>
</evidence>
<comment type="caution">
    <text evidence="5">The sequence shown here is derived from an EMBL/GenBank/DDBJ whole genome shotgun (WGS) entry which is preliminary data.</text>
</comment>
<dbReference type="SMART" id="SM00345">
    <property type="entry name" value="HTH_GNTR"/>
    <property type="match status" value="1"/>
</dbReference>
<name>A0ABS5TF78_9ACTN</name>
<evidence type="ECO:0000256" key="3">
    <source>
        <dbReference type="ARBA" id="ARBA00023163"/>
    </source>
</evidence>
<dbReference type="Gene3D" id="1.10.10.10">
    <property type="entry name" value="Winged helix-like DNA-binding domain superfamily/Winged helix DNA-binding domain"/>
    <property type="match status" value="1"/>
</dbReference>
<evidence type="ECO:0000313" key="6">
    <source>
        <dbReference type="Proteomes" id="UP001197247"/>
    </source>
</evidence>
<keyword evidence="3" id="KW-0804">Transcription</keyword>
<feature type="domain" description="HTH gntR-type" evidence="4">
    <location>
        <begin position="11"/>
        <end position="78"/>
    </location>
</feature>
<reference evidence="5 6" key="1">
    <citation type="submission" date="2021-05" db="EMBL/GenBank/DDBJ databases">
        <title>Kineosporia and Streptomyces sp. nov. two new marine actinobacteria isolated from Coral.</title>
        <authorList>
            <person name="Buangrab K."/>
            <person name="Sutthacheep M."/>
            <person name="Yeemin T."/>
            <person name="Harunari E."/>
            <person name="Igarashi Y."/>
            <person name="Kanchanasin P."/>
            <person name="Tanasupawat S."/>
            <person name="Phongsopitanun W."/>
        </authorList>
    </citation>
    <scope>NUCLEOTIDE SEQUENCE [LARGE SCALE GENOMIC DNA]</scope>
    <source>
        <strain evidence="5 6">J2-2</strain>
    </source>
</reference>
<dbReference type="Gene3D" id="1.20.120.530">
    <property type="entry name" value="GntR ligand-binding domain-like"/>
    <property type="match status" value="1"/>
</dbReference>
<dbReference type="InterPro" id="IPR000524">
    <property type="entry name" value="Tscrpt_reg_HTH_GntR"/>
</dbReference>
<dbReference type="PROSITE" id="PS50949">
    <property type="entry name" value="HTH_GNTR"/>
    <property type="match status" value="1"/>
</dbReference>
<organism evidence="5 6">
    <name type="scientific">Kineosporia corallincola</name>
    <dbReference type="NCBI Taxonomy" id="2835133"/>
    <lineage>
        <taxon>Bacteria</taxon>
        <taxon>Bacillati</taxon>
        <taxon>Actinomycetota</taxon>
        <taxon>Actinomycetes</taxon>
        <taxon>Kineosporiales</taxon>
        <taxon>Kineosporiaceae</taxon>
        <taxon>Kineosporia</taxon>
    </lineage>
</organism>
<keyword evidence="2" id="KW-0238">DNA-binding</keyword>
<proteinExistence type="predicted"/>